<dbReference type="EMBL" id="AP017313">
    <property type="protein sequence ID" value="BAU53983.1"/>
    <property type="molecule type" value="Genomic_DNA"/>
</dbReference>
<dbReference type="Pfam" id="PF14559">
    <property type="entry name" value="TPR_19"/>
    <property type="match status" value="1"/>
</dbReference>
<dbReference type="Pfam" id="PF13181">
    <property type="entry name" value="TPR_8"/>
    <property type="match status" value="2"/>
</dbReference>
<dbReference type="KEGG" id="mgot:MgSA37_02154"/>
<keyword evidence="2" id="KW-1185">Reference proteome</keyword>
<reference evidence="1 2" key="1">
    <citation type="submission" date="2015-12" db="EMBL/GenBank/DDBJ databases">
        <title>Genome sequence of Mucilaginibacter gotjawali.</title>
        <authorList>
            <person name="Lee J.S."/>
            <person name="Lee K.C."/>
            <person name="Kim K.K."/>
            <person name="Lee B.W."/>
        </authorList>
    </citation>
    <scope>NUCLEOTIDE SEQUENCE [LARGE SCALE GENOMIC DNA]</scope>
    <source>
        <strain evidence="1 2">SA3-7</strain>
    </source>
</reference>
<protein>
    <submittedName>
        <fullName evidence="1">Cellulose synthase subunit BcsC</fullName>
    </submittedName>
</protein>
<accession>A0A110B5C9</accession>
<dbReference type="InterPro" id="IPR011990">
    <property type="entry name" value="TPR-like_helical_dom_sf"/>
</dbReference>
<dbReference type="Gene3D" id="1.25.40.10">
    <property type="entry name" value="Tetratricopeptide repeat domain"/>
    <property type="match status" value="2"/>
</dbReference>
<dbReference type="Proteomes" id="UP000218263">
    <property type="component" value="Chromosome"/>
</dbReference>
<sequence>MKSLYISLIIICFIPAVYGQEGAKADDALLLEYYQNQRFADAADYLKKTYPEPVTDLKILNSLAYSSQMAGRLPDAEAYYGRIFSADTTNTSVIFSLGNIMARRGDNIKALFYYKKILAKDSTNFSVYKQMGSMSLNAGNVTDALKYYEKANQINPGEPGVAYDLSSFYINAKQYQKADTVVSGALKADTANLLLLMSKAQVDYHLKKYPETVLECTKLINYGQRQNIVISTLGTSYYELKDYNNCIHTFKLLEETNTATEISYYCTGMSYKALGDQPMAITYFEKAIKEAISNNVNSYYGEMADSYSQVHQVKKAVSAYQKSLLYGVMPLTYYDIAGLYDMQLKNKALALQYYKKYAKSDPPADQRPYLIYSKKRIGELSR</sequence>
<dbReference type="SUPFAM" id="SSF48452">
    <property type="entry name" value="TPR-like"/>
    <property type="match status" value="1"/>
</dbReference>
<dbReference type="RefSeq" id="WP_096351760.1">
    <property type="nucleotide sequence ID" value="NZ_AP017313.1"/>
</dbReference>
<gene>
    <name evidence="1" type="ORF">MgSA37_02154</name>
</gene>
<dbReference type="SMART" id="SM00028">
    <property type="entry name" value="TPR"/>
    <property type="match status" value="5"/>
</dbReference>
<evidence type="ECO:0000313" key="2">
    <source>
        <dbReference type="Proteomes" id="UP000218263"/>
    </source>
</evidence>
<dbReference type="PANTHER" id="PTHR12558:SF13">
    <property type="entry name" value="CELL DIVISION CYCLE PROTEIN 27 HOMOLOG"/>
    <property type="match status" value="1"/>
</dbReference>
<name>A0A110B5C9_9SPHI</name>
<proteinExistence type="predicted"/>
<dbReference type="OrthoDB" id="1221582at2"/>
<dbReference type="PROSITE" id="PS50005">
    <property type="entry name" value="TPR"/>
    <property type="match status" value="2"/>
</dbReference>
<dbReference type="PANTHER" id="PTHR12558">
    <property type="entry name" value="CELL DIVISION CYCLE 16,23,27"/>
    <property type="match status" value="1"/>
</dbReference>
<evidence type="ECO:0000313" key="1">
    <source>
        <dbReference type="EMBL" id="BAU53983.1"/>
    </source>
</evidence>
<dbReference type="InterPro" id="IPR019734">
    <property type="entry name" value="TPR_rpt"/>
</dbReference>
<organism evidence="1 2">
    <name type="scientific">Mucilaginibacter gotjawali</name>
    <dbReference type="NCBI Taxonomy" id="1550579"/>
    <lineage>
        <taxon>Bacteria</taxon>
        <taxon>Pseudomonadati</taxon>
        <taxon>Bacteroidota</taxon>
        <taxon>Sphingobacteriia</taxon>
        <taxon>Sphingobacteriales</taxon>
        <taxon>Sphingobacteriaceae</taxon>
        <taxon>Mucilaginibacter</taxon>
    </lineage>
</organism>
<dbReference type="AlphaFoldDB" id="A0A110B5C9"/>